<dbReference type="InterPro" id="IPR000073">
    <property type="entry name" value="AB_hydrolase_1"/>
</dbReference>
<dbReference type="GO" id="GO:0016787">
    <property type="term" value="F:hydrolase activity"/>
    <property type="evidence" value="ECO:0007669"/>
    <property type="project" value="UniProtKB-KW"/>
</dbReference>
<dbReference type="InterPro" id="IPR050266">
    <property type="entry name" value="AB_hydrolase_sf"/>
</dbReference>
<dbReference type="PANTHER" id="PTHR43798">
    <property type="entry name" value="MONOACYLGLYCEROL LIPASE"/>
    <property type="match status" value="1"/>
</dbReference>
<dbReference type="AlphaFoldDB" id="A0A7D4E7A9"/>
<dbReference type="SUPFAM" id="SSF53474">
    <property type="entry name" value="alpha/beta-Hydrolases"/>
    <property type="match status" value="1"/>
</dbReference>
<gene>
    <name evidence="2" type="ORF">FOC84_18745</name>
</gene>
<dbReference type="EMBL" id="CP053985">
    <property type="protein sequence ID" value="QKH36866.1"/>
    <property type="molecule type" value="Genomic_DNA"/>
</dbReference>
<keyword evidence="2" id="KW-0378">Hydrolase</keyword>
<organism evidence="2 3">
    <name type="scientific">Achromobacter pestifer</name>
    <dbReference type="NCBI Taxonomy" id="1353889"/>
    <lineage>
        <taxon>Bacteria</taxon>
        <taxon>Pseudomonadati</taxon>
        <taxon>Pseudomonadota</taxon>
        <taxon>Betaproteobacteria</taxon>
        <taxon>Burkholderiales</taxon>
        <taxon>Alcaligenaceae</taxon>
        <taxon>Achromobacter</taxon>
    </lineage>
</organism>
<dbReference type="GO" id="GO:0016020">
    <property type="term" value="C:membrane"/>
    <property type="evidence" value="ECO:0007669"/>
    <property type="project" value="TreeGrafter"/>
</dbReference>
<feature type="domain" description="AB hydrolase-1" evidence="1">
    <location>
        <begin position="14"/>
        <end position="242"/>
    </location>
</feature>
<keyword evidence="3" id="KW-1185">Reference proteome</keyword>
<dbReference type="InterPro" id="IPR029058">
    <property type="entry name" value="AB_hydrolase_fold"/>
</dbReference>
<evidence type="ECO:0000313" key="2">
    <source>
        <dbReference type="EMBL" id="QKH36866.1"/>
    </source>
</evidence>
<name>A0A7D4E7A9_9BURK</name>
<dbReference type="Pfam" id="PF12697">
    <property type="entry name" value="Abhydrolase_6"/>
    <property type="match status" value="1"/>
</dbReference>
<evidence type="ECO:0000259" key="1">
    <source>
        <dbReference type="Pfam" id="PF12697"/>
    </source>
</evidence>
<evidence type="ECO:0000313" key="3">
    <source>
        <dbReference type="Proteomes" id="UP000500970"/>
    </source>
</evidence>
<accession>A0A7D4E7A9</accession>
<dbReference type="Proteomes" id="UP000500970">
    <property type="component" value="Chromosome"/>
</dbReference>
<dbReference type="PANTHER" id="PTHR43798:SF33">
    <property type="entry name" value="HYDROLASE, PUTATIVE (AFU_ORTHOLOGUE AFUA_2G14860)-RELATED"/>
    <property type="match status" value="1"/>
</dbReference>
<dbReference type="KEGG" id="apes:FOC84_18745"/>
<sequence>MKSYKLIGNGLQKVLLFPGLLGTQNAFDEALHYADVERYQYAVVDYRGYGASKNLAGLFTLCEAVIDACKLVEFLGWQKFSVGGHSMGALTAQMVAIAMPRRVASIISIAGVSAKGTKPDAERAALLKDAARDPKSREKLVVAGTADRYTEGFARAMVAATFDQIAPDAFASYAKDASRTDVSDDARILALPMLALVGQFDPACGEQVAREKISAIYAETVIEVVQGAGHYPHVEAPAATVSAVERFLAASGG</sequence>
<dbReference type="Gene3D" id="3.40.50.1820">
    <property type="entry name" value="alpha/beta hydrolase"/>
    <property type="match status" value="1"/>
</dbReference>
<protein>
    <submittedName>
        <fullName evidence="2">Alpha/beta hydrolase</fullName>
    </submittedName>
</protein>
<dbReference type="RefSeq" id="WP_173145744.1">
    <property type="nucleotide sequence ID" value="NZ_CP053985.1"/>
</dbReference>
<reference evidence="2 3" key="1">
    <citation type="submission" date="2020-05" db="EMBL/GenBank/DDBJ databases">
        <title>FDA dAtabase for Regulatory Grade micrObial Sequences (FDA-ARGOS): Supporting development and validation of Infectious Disease Dx tests.</title>
        <authorList>
            <person name="Sproer C."/>
            <person name="Gronow S."/>
            <person name="Severitt S."/>
            <person name="Schroder I."/>
            <person name="Tallon L."/>
            <person name="Sadzewicz L."/>
            <person name="Zhao X."/>
            <person name="Vavikolanu K."/>
            <person name="Mehta A."/>
            <person name="Aluvathingal J."/>
            <person name="Nadendla S."/>
            <person name="Myers T."/>
            <person name="Yan Y."/>
            <person name="Sichtig H."/>
        </authorList>
    </citation>
    <scope>NUCLEOTIDE SEQUENCE [LARGE SCALE GENOMIC DNA]</scope>
    <source>
        <strain evidence="2 3">FDAARGOS_790</strain>
    </source>
</reference>
<proteinExistence type="predicted"/>